<feature type="transmembrane region" description="Helical" evidence="1">
    <location>
        <begin position="6"/>
        <end position="26"/>
    </location>
</feature>
<organism evidence="2 3">
    <name type="scientific">Halorientalis regularis</name>
    <dbReference type="NCBI Taxonomy" id="660518"/>
    <lineage>
        <taxon>Archaea</taxon>
        <taxon>Methanobacteriati</taxon>
        <taxon>Methanobacteriota</taxon>
        <taxon>Stenosarchaea group</taxon>
        <taxon>Halobacteria</taxon>
        <taxon>Halobacteriales</taxon>
        <taxon>Haloarculaceae</taxon>
        <taxon>Halorientalis</taxon>
    </lineage>
</organism>
<dbReference type="STRING" id="660518.SAMN05216218_10659"/>
<evidence type="ECO:0000256" key="1">
    <source>
        <dbReference type="SAM" id="Phobius"/>
    </source>
</evidence>
<dbReference type="InterPro" id="IPR002774">
    <property type="entry name" value="Flagellin_arc-type"/>
</dbReference>
<dbReference type="RefSeq" id="WP_092690930.1">
    <property type="nucleotide sequence ID" value="NZ_FNBK01000006.1"/>
</dbReference>
<protein>
    <submittedName>
        <fullName evidence="2">Flagellar protein FlaG</fullName>
    </submittedName>
</protein>
<dbReference type="GO" id="GO:0005198">
    <property type="term" value="F:structural molecule activity"/>
    <property type="evidence" value="ECO:0007669"/>
    <property type="project" value="InterPro"/>
</dbReference>
<gene>
    <name evidence="2" type="ORF">SAMN05216218_10659</name>
</gene>
<keyword evidence="1" id="KW-1133">Transmembrane helix</keyword>
<dbReference type="Proteomes" id="UP000199076">
    <property type="component" value="Unassembled WGS sequence"/>
</dbReference>
<keyword evidence="2" id="KW-0969">Cilium</keyword>
<keyword evidence="1" id="KW-0812">Transmembrane</keyword>
<evidence type="ECO:0000313" key="2">
    <source>
        <dbReference type="EMBL" id="SDF41522.1"/>
    </source>
</evidence>
<dbReference type="OrthoDB" id="183655at2157"/>
<name>A0A1G7KW98_9EURY</name>
<dbReference type="Pfam" id="PF01917">
    <property type="entry name" value="Flagellin_arch-type"/>
    <property type="match status" value="1"/>
</dbReference>
<dbReference type="AlphaFoldDB" id="A0A1G7KW98"/>
<reference evidence="3" key="1">
    <citation type="submission" date="2016-10" db="EMBL/GenBank/DDBJ databases">
        <authorList>
            <person name="Varghese N."/>
            <person name="Submissions S."/>
        </authorList>
    </citation>
    <scope>NUCLEOTIDE SEQUENCE [LARGE SCALE GENOMIC DNA]</scope>
    <source>
        <strain evidence="3">IBRC-M 10760</strain>
    </source>
</reference>
<sequence>MASVSVSHMILFIASIMIAASVAGVFTDSISQVSQAIDDRGISVSENVRTDIEVISDSGSAAVYDETTENITLYVKNTGSRELRSESEAIDVLVDGQYETDVTVTILDGADGWGPGDVVRLEISPNDGGGLTTGDHRVKVIINEDEEVFRFRI</sequence>
<evidence type="ECO:0000313" key="3">
    <source>
        <dbReference type="Proteomes" id="UP000199076"/>
    </source>
</evidence>
<keyword evidence="2" id="KW-0282">Flagellum</keyword>
<dbReference type="PANTHER" id="PTHR42200:SF2">
    <property type="entry name" value="ARCHAEAL FLAGELLA-RELATED PROTEIN F"/>
    <property type="match status" value="1"/>
</dbReference>
<keyword evidence="2" id="KW-0966">Cell projection</keyword>
<dbReference type="GO" id="GO:0097588">
    <property type="term" value="P:archaeal or bacterial-type flagellum-dependent cell motility"/>
    <property type="evidence" value="ECO:0007669"/>
    <property type="project" value="InterPro"/>
</dbReference>
<keyword evidence="3" id="KW-1185">Reference proteome</keyword>
<keyword evidence="1" id="KW-0472">Membrane</keyword>
<accession>A0A1G7KW98</accession>
<dbReference type="PANTHER" id="PTHR42200">
    <property type="entry name" value="ARCHAEAL FLAGELLA-RELATED PROTEIN F-RELATED"/>
    <property type="match status" value="1"/>
</dbReference>
<dbReference type="EMBL" id="FNBK01000006">
    <property type="protein sequence ID" value="SDF41522.1"/>
    <property type="molecule type" value="Genomic_DNA"/>
</dbReference>
<proteinExistence type="predicted"/>